<accession>M9RHZ9</accession>
<feature type="domain" description="AB hydrolase-1" evidence="3">
    <location>
        <begin position="70"/>
        <end position="315"/>
    </location>
</feature>
<sequence length="333" mass="37252">MKTNTLKPITLAGLISLGLAAQFATAPTLAAAEELSTSITALGATSVRYNTVNIDGQDIFYREAGNPDAPVVLLLHGFPTSSQQYRDLIPELSDEYHVIAPDYPGFGRSAMPDRAEFDYTFANYADLMDGFTDTLGLELYSLYVMDYGAPVGYRLALKEPEAIETLIIQNGNAYEEGLLEFWDVFRTNWADPTDETREPLRGFLNVGATEWQYTHGVPESHLSRISPDAWMLDQAYLDRPGNQEIQLDLFYDYRTNVELYPEFQEFFAQYQPPTLIVWGGNDHIFPAAGATPYLQDLPDAEVHMIDAGHFILESHGPEVAGIIRNFLSENLTN</sequence>
<dbReference type="STRING" id="391616.OA238_c17070"/>
<evidence type="ECO:0000313" key="5">
    <source>
        <dbReference type="Proteomes" id="UP000004688"/>
    </source>
</evidence>
<name>M9RHZ9_9RHOB</name>
<dbReference type="AlphaFoldDB" id="M9RHZ9"/>
<dbReference type="eggNOG" id="COG0596">
    <property type="taxonomic scope" value="Bacteria"/>
</dbReference>
<dbReference type="Proteomes" id="UP000004688">
    <property type="component" value="Chromosome"/>
</dbReference>
<evidence type="ECO:0000313" key="4">
    <source>
        <dbReference type="EMBL" id="AGI71822.1"/>
    </source>
</evidence>
<protein>
    <submittedName>
        <fullName evidence="4">Hydrolase</fullName>
    </submittedName>
</protein>
<keyword evidence="2" id="KW-0732">Signal</keyword>
<dbReference type="RefSeq" id="WP_015494976.1">
    <property type="nucleotide sequence ID" value="NC_020908.1"/>
</dbReference>
<dbReference type="HOGENOM" id="CLU_020336_35_0_5"/>
<evidence type="ECO:0000256" key="1">
    <source>
        <dbReference type="ARBA" id="ARBA00022801"/>
    </source>
</evidence>
<dbReference type="PANTHER" id="PTHR42977">
    <property type="entry name" value="HYDROLASE-RELATED"/>
    <property type="match status" value="1"/>
</dbReference>
<dbReference type="FunFam" id="3.40.50.1820:FF:000173">
    <property type="entry name" value="Alpha/beta hydrolase"/>
    <property type="match status" value="1"/>
</dbReference>
<evidence type="ECO:0000256" key="2">
    <source>
        <dbReference type="SAM" id="SignalP"/>
    </source>
</evidence>
<dbReference type="KEGG" id="oar:OA238_c17070"/>
<gene>
    <name evidence="4" type="ORF">OA238_c17070</name>
</gene>
<keyword evidence="5" id="KW-1185">Reference proteome</keyword>
<dbReference type="InterPro" id="IPR051340">
    <property type="entry name" value="Haloalkane_dehalogenase"/>
</dbReference>
<dbReference type="SUPFAM" id="SSF53474">
    <property type="entry name" value="alpha/beta-Hydrolases"/>
    <property type="match status" value="1"/>
</dbReference>
<keyword evidence="1 4" id="KW-0378">Hydrolase</keyword>
<dbReference type="Gene3D" id="3.40.50.1820">
    <property type="entry name" value="alpha/beta hydrolase"/>
    <property type="match status" value="1"/>
</dbReference>
<feature type="chain" id="PRO_5004102524" evidence="2">
    <location>
        <begin position="27"/>
        <end position="333"/>
    </location>
</feature>
<evidence type="ECO:0000259" key="3">
    <source>
        <dbReference type="Pfam" id="PF00561"/>
    </source>
</evidence>
<dbReference type="Pfam" id="PF00561">
    <property type="entry name" value="Abhydrolase_1"/>
    <property type="match status" value="1"/>
</dbReference>
<dbReference type="InterPro" id="IPR000073">
    <property type="entry name" value="AB_hydrolase_1"/>
</dbReference>
<reference evidence="4 5" key="1">
    <citation type="journal article" date="2013" name="PLoS ONE">
        <title>Poles Apart: Arctic and Antarctic Octadecabacter strains Share High Genome Plasticity and a New Type of Xanthorhodopsin.</title>
        <authorList>
            <person name="Vollmers J."/>
            <person name="Voget S."/>
            <person name="Dietrich S."/>
            <person name="Gollnow K."/>
            <person name="Smits M."/>
            <person name="Meyer K."/>
            <person name="Brinkhoff T."/>
            <person name="Simon M."/>
            <person name="Daniel R."/>
        </authorList>
    </citation>
    <scope>NUCLEOTIDE SEQUENCE [LARGE SCALE GENOMIC DNA]</scope>
    <source>
        <strain evidence="4 5">238</strain>
    </source>
</reference>
<dbReference type="InterPro" id="IPR029058">
    <property type="entry name" value="AB_hydrolase_fold"/>
</dbReference>
<proteinExistence type="predicted"/>
<dbReference type="PANTHER" id="PTHR42977:SF3">
    <property type="entry name" value="AB HYDROLASE-1 DOMAIN-CONTAINING PROTEIN"/>
    <property type="match status" value="1"/>
</dbReference>
<feature type="signal peptide" evidence="2">
    <location>
        <begin position="1"/>
        <end position="26"/>
    </location>
</feature>
<dbReference type="OrthoDB" id="9804723at2"/>
<organism evidence="4 5">
    <name type="scientific">Octadecabacter arcticus 238</name>
    <dbReference type="NCBI Taxonomy" id="391616"/>
    <lineage>
        <taxon>Bacteria</taxon>
        <taxon>Pseudomonadati</taxon>
        <taxon>Pseudomonadota</taxon>
        <taxon>Alphaproteobacteria</taxon>
        <taxon>Rhodobacterales</taxon>
        <taxon>Roseobacteraceae</taxon>
        <taxon>Octadecabacter</taxon>
    </lineage>
</organism>
<dbReference type="PRINTS" id="PR00111">
    <property type="entry name" value="ABHYDROLASE"/>
</dbReference>
<dbReference type="GO" id="GO:0004301">
    <property type="term" value="F:epoxide hydrolase activity"/>
    <property type="evidence" value="ECO:0007669"/>
    <property type="project" value="TreeGrafter"/>
</dbReference>
<dbReference type="EMBL" id="CP003742">
    <property type="protein sequence ID" value="AGI71822.1"/>
    <property type="molecule type" value="Genomic_DNA"/>
</dbReference>